<dbReference type="GO" id="GO:0016787">
    <property type="term" value="F:hydrolase activity"/>
    <property type="evidence" value="ECO:0007669"/>
    <property type="project" value="UniProtKB-KW"/>
</dbReference>
<dbReference type="AlphaFoldDB" id="A0A5C8UWT5"/>
<dbReference type="Proteomes" id="UP000321379">
    <property type="component" value="Unassembled WGS sequence"/>
</dbReference>
<name>A0A5C8UWT5_9MICO</name>
<evidence type="ECO:0000313" key="3">
    <source>
        <dbReference type="Proteomes" id="UP000321379"/>
    </source>
</evidence>
<dbReference type="EMBL" id="VRMG01000004">
    <property type="protein sequence ID" value="TXN32128.1"/>
    <property type="molecule type" value="Genomic_DNA"/>
</dbReference>
<dbReference type="PROSITE" id="PS51318">
    <property type="entry name" value="TAT"/>
    <property type="match status" value="1"/>
</dbReference>
<dbReference type="Pfam" id="PF12697">
    <property type="entry name" value="Abhydrolase_6"/>
    <property type="match status" value="1"/>
</dbReference>
<dbReference type="Gene3D" id="3.40.50.1820">
    <property type="entry name" value="alpha/beta hydrolase"/>
    <property type="match status" value="1"/>
</dbReference>
<dbReference type="RefSeq" id="WP_147782379.1">
    <property type="nucleotide sequence ID" value="NZ_VRMG01000004.1"/>
</dbReference>
<dbReference type="InterPro" id="IPR006311">
    <property type="entry name" value="TAT_signal"/>
</dbReference>
<dbReference type="InterPro" id="IPR000073">
    <property type="entry name" value="AB_hydrolase_1"/>
</dbReference>
<evidence type="ECO:0000313" key="2">
    <source>
        <dbReference type="EMBL" id="TXN32128.1"/>
    </source>
</evidence>
<dbReference type="PANTHER" id="PTHR43358:SF4">
    <property type="entry name" value="ALPHA_BETA HYDROLASE FOLD-1 DOMAIN-CONTAINING PROTEIN"/>
    <property type="match status" value="1"/>
</dbReference>
<accession>A0A5C8UWT5</accession>
<comment type="caution">
    <text evidence="2">The sequence shown here is derived from an EMBL/GenBank/DDBJ whole genome shotgun (WGS) entry which is preliminary data.</text>
</comment>
<reference evidence="2 3" key="1">
    <citation type="submission" date="2019-08" db="EMBL/GenBank/DDBJ databases">
        <title>Bacterial whole genome sequence for Glaciihabitans sp. CHu50b-6-2.</title>
        <authorList>
            <person name="Jin L."/>
        </authorList>
    </citation>
    <scope>NUCLEOTIDE SEQUENCE [LARGE SCALE GENOMIC DNA]</scope>
    <source>
        <strain evidence="2 3">CHu50b-6-2</strain>
    </source>
</reference>
<proteinExistence type="predicted"/>
<keyword evidence="3" id="KW-1185">Reference proteome</keyword>
<organism evidence="2 3">
    <name type="scientific">Lacisediminihabitans profunda</name>
    <dbReference type="NCBI Taxonomy" id="2594790"/>
    <lineage>
        <taxon>Bacteria</taxon>
        <taxon>Bacillati</taxon>
        <taxon>Actinomycetota</taxon>
        <taxon>Actinomycetes</taxon>
        <taxon>Micrococcales</taxon>
        <taxon>Microbacteriaceae</taxon>
        <taxon>Lacisediminihabitans</taxon>
    </lineage>
</organism>
<dbReference type="SUPFAM" id="SSF53474">
    <property type="entry name" value="alpha/beta-Hydrolases"/>
    <property type="match status" value="1"/>
</dbReference>
<gene>
    <name evidence="2" type="ORF">FVP33_04250</name>
</gene>
<protein>
    <submittedName>
        <fullName evidence="2">Alpha/beta hydrolase</fullName>
    </submittedName>
</protein>
<dbReference type="PANTHER" id="PTHR43358">
    <property type="entry name" value="ALPHA/BETA-HYDROLASE"/>
    <property type="match status" value="1"/>
</dbReference>
<dbReference type="InterPro" id="IPR052920">
    <property type="entry name" value="DNA-binding_regulatory"/>
</dbReference>
<feature type="domain" description="AB hydrolase-1" evidence="1">
    <location>
        <begin position="184"/>
        <end position="380"/>
    </location>
</feature>
<keyword evidence="2" id="KW-0378">Hydrolase</keyword>
<dbReference type="InterPro" id="IPR029058">
    <property type="entry name" value="AB_hydrolase_fold"/>
</dbReference>
<evidence type="ECO:0000259" key="1">
    <source>
        <dbReference type="Pfam" id="PF12697"/>
    </source>
</evidence>
<sequence>MADSRRHAVRGFPWLTASLLAAGAAVSLGAVASSVLTVVVARTVVTPPRRRPEDVVVLSVDLEAATITLSDTPDALLPGEYSFWFADGAGHAKLGEIIRRSDHTVTRRVISVDSGELAKATRGRISGWFFLTPAELGVPFEDVDIATEFGPAPAWLVPAAGPSTRWVIQVHGRAVRRAEAIRAIPVFRDAGYTSLLISYRNDGEAPPSLDGRYGLGDTEWRDVEAAIQYAVDHGATDVVLMGWSMGGATVLQAVSRSALTGVVRGLVLDSPVVDWVTALRFQGTLLRLPGPVWSGVIALIGAEWARRLTGQGAAIDIGRLDFVRRSDELDLPILLMHSEDDGFVPPTASRALAEARPDIVTFESFSGARHTKLWNYDPPRWNAAIAHWLATAPLAAPGD</sequence>